<dbReference type="EC" id="3.4.21.22" evidence="11"/>
<dbReference type="Gene3D" id="3.90.132.10">
    <property type="entry name" value="Leishmanolysin , domain 2"/>
    <property type="match status" value="1"/>
</dbReference>
<comment type="cofactor">
    <cofactor evidence="9">
        <name>Zn(2+)</name>
        <dbReference type="ChEBI" id="CHEBI:29105"/>
    </cofactor>
    <text evidence="9">Binds 1 zinc ion per subunit.</text>
</comment>
<keyword evidence="2" id="KW-0645">Protease</keyword>
<dbReference type="RefSeq" id="XP_004036529.1">
    <property type="nucleotide sequence ID" value="XM_004036481.1"/>
</dbReference>
<dbReference type="OMA" id="HHIEGVS"/>
<accession>G0QQG2</accession>
<dbReference type="InterPro" id="IPR041161">
    <property type="entry name" value="EGF_Tenascin"/>
</dbReference>
<name>G0QQG2_ICHMU</name>
<dbReference type="Gene3D" id="2.10.25.10">
    <property type="entry name" value="Laminin"/>
    <property type="match status" value="1"/>
</dbReference>
<keyword evidence="5 9" id="KW-0862">Zinc</keyword>
<keyword evidence="8" id="KW-0325">Glycoprotein</keyword>
<protein>
    <submittedName>
        <fullName evidence="11">Leishmanolysin family protein, putative</fullName>
        <ecNumber evidence="11">3.4.21.22</ecNumber>
        <ecNumber evidence="11">3.4.24.36</ecNumber>
    </submittedName>
</protein>
<comment type="similarity">
    <text evidence="1">Belongs to the peptidase M8 family.</text>
</comment>
<dbReference type="GO" id="GO:0004222">
    <property type="term" value="F:metalloendopeptidase activity"/>
    <property type="evidence" value="ECO:0007669"/>
    <property type="project" value="InterPro"/>
</dbReference>
<dbReference type="InterPro" id="IPR001577">
    <property type="entry name" value="Peptidase_M8"/>
</dbReference>
<keyword evidence="3 9" id="KW-0479">Metal-binding</keyword>
<dbReference type="PANTHER" id="PTHR10942">
    <property type="entry name" value="LEISHMANOLYSIN-LIKE PEPTIDASE"/>
    <property type="match status" value="1"/>
</dbReference>
<evidence type="ECO:0000256" key="7">
    <source>
        <dbReference type="ARBA" id="ARBA00023157"/>
    </source>
</evidence>
<dbReference type="eggNOG" id="KOG2556">
    <property type="taxonomic scope" value="Eukaryota"/>
</dbReference>
<evidence type="ECO:0000256" key="1">
    <source>
        <dbReference type="ARBA" id="ARBA00005860"/>
    </source>
</evidence>
<evidence type="ECO:0000256" key="5">
    <source>
        <dbReference type="ARBA" id="ARBA00022833"/>
    </source>
</evidence>
<evidence type="ECO:0000313" key="11">
    <source>
        <dbReference type="EMBL" id="EGR32543.1"/>
    </source>
</evidence>
<dbReference type="Pfam" id="PF01457">
    <property type="entry name" value="Peptidase_M8"/>
    <property type="match status" value="3"/>
</dbReference>
<dbReference type="Pfam" id="PF18720">
    <property type="entry name" value="EGF_Tenascin"/>
    <property type="match status" value="1"/>
</dbReference>
<dbReference type="AlphaFoldDB" id="G0QQG2"/>
<feature type="domain" description="EGF-like" evidence="10">
    <location>
        <begin position="441"/>
        <end position="452"/>
    </location>
</feature>
<keyword evidence="7" id="KW-1015">Disulfide bond</keyword>
<dbReference type="GeneID" id="14908705"/>
<dbReference type="GO" id="GO:0005737">
    <property type="term" value="C:cytoplasm"/>
    <property type="evidence" value="ECO:0007669"/>
    <property type="project" value="TreeGrafter"/>
</dbReference>
<keyword evidence="12" id="KW-1185">Reference proteome</keyword>
<dbReference type="InParanoid" id="G0QQG2"/>
<evidence type="ECO:0000256" key="9">
    <source>
        <dbReference type="PIRSR" id="PIRSR601577-2"/>
    </source>
</evidence>
<dbReference type="PANTHER" id="PTHR10942:SF0">
    <property type="entry name" value="LEISHMANOLYSIN-LIKE PEPTIDASE"/>
    <property type="match status" value="1"/>
</dbReference>
<sequence length="512" mass="57333">MSNHDQRILQTGTKPQPIRITTDYSMLNQEGVTEKQKKYIIDIMESSKLYFQRLLKVYPLIENNIFPRKFSLKCLNVQIPNDALITGIPNSDLHLYVICTNEDNDSIANAGYCAIGDVLTRPIFGRVNFNLKNINQFGGDAASFENDLETSIHEILHVLGFSSNAARFWINPDTGKSYGTTFKTKLQKTNIYRGKKTGNDDGSFVYHFEKTVIYNEMMTSDESSDSVLSIFTIALLKDTGFYPEVNENMADNIFWGKGKGCDFLENACQSTVQYPEYSKQKSQTQCTFEYDGIGIVNSQFYTDNCGVVQPYSNRLCTNPNSVTDITKKELENDKLSNYSTQSKCFQSTAQKLNSVNSESQFRCHQYKCSSDASEISVIFPDIDLKVLCEKGEQNIQKDIDPSGQKARGKLTCPQDYDRFCNYTSICPNFCSEKGVCVNGQCICKSGFGGVDCSINCSGVVDNETCIQGTCPQSKFLNPDNTCKSDCPLVHSEVLTNVNRVIAVVLDAQTISY</sequence>
<dbReference type="FunFam" id="2.10.25.10:FF:000001">
    <property type="entry name" value="Tenascin C"/>
    <property type="match status" value="1"/>
</dbReference>
<dbReference type="InterPro" id="IPR000742">
    <property type="entry name" value="EGF"/>
</dbReference>
<dbReference type="GO" id="GO:0006508">
    <property type="term" value="P:proteolysis"/>
    <property type="evidence" value="ECO:0007669"/>
    <property type="project" value="UniProtKB-KW"/>
</dbReference>
<dbReference type="GO" id="GO:0004252">
    <property type="term" value="F:serine-type endopeptidase activity"/>
    <property type="evidence" value="ECO:0007669"/>
    <property type="project" value="UniProtKB-EC"/>
</dbReference>
<evidence type="ECO:0000256" key="4">
    <source>
        <dbReference type="ARBA" id="ARBA00022801"/>
    </source>
</evidence>
<gene>
    <name evidence="11" type="ORF">IMG5_078540</name>
</gene>
<reference evidence="11 12" key="1">
    <citation type="submission" date="2011-07" db="EMBL/GenBank/DDBJ databases">
        <authorList>
            <person name="Coyne R."/>
            <person name="Brami D."/>
            <person name="Johnson J."/>
            <person name="Hostetler J."/>
            <person name="Hannick L."/>
            <person name="Clark T."/>
            <person name="Cassidy-Hanley D."/>
            <person name="Inman J."/>
        </authorList>
    </citation>
    <scope>NUCLEOTIDE SEQUENCE [LARGE SCALE GENOMIC DNA]</scope>
    <source>
        <strain evidence="11 12">G5</strain>
    </source>
</reference>
<evidence type="ECO:0000256" key="6">
    <source>
        <dbReference type="ARBA" id="ARBA00023049"/>
    </source>
</evidence>
<evidence type="ECO:0000256" key="8">
    <source>
        <dbReference type="ARBA" id="ARBA00023180"/>
    </source>
</evidence>
<dbReference type="GO" id="GO:0016020">
    <property type="term" value="C:membrane"/>
    <property type="evidence" value="ECO:0007669"/>
    <property type="project" value="InterPro"/>
</dbReference>
<dbReference type="STRING" id="857967.G0QQG2"/>
<evidence type="ECO:0000256" key="2">
    <source>
        <dbReference type="ARBA" id="ARBA00022670"/>
    </source>
</evidence>
<dbReference type="Gene3D" id="3.10.170.20">
    <property type="match status" value="1"/>
</dbReference>
<dbReference type="EC" id="3.4.24.36" evidence="11"/>
<proteinExistence type="inferred from homology"/>
<evidence type="ECO:0000256" key="3">
    <source>
        <dbReference type="ARBA" id="ARBA00022723"/>
    </source>
</evidence>
<dbReference type="Proteomes" id="UP000008983">
    <property type="component" value="Unassembled WGS sequence"/>
</dbReference>
<evidence type="ECO:0000313" key="12">
    <source>
        <dbReference type="Proteomes" id="UP000008983"/>
    </source>
</evidence>
<dbReference type="OrthoDB" id="238768at2759"/>
<dbReference type="PROSITE" id="PS00022">
    <property type="entry name" value="EGF_1"/>
    <property type="match status" value="1"/>
</dbReference>
<dbReference type="GO" id="GO:0007155">
    <property type="term" value="P:cell adhesion"/>
    <property type="evidence" value="ECO:0007669"/>
    <property type="project" value="InterPro"/>
</dbReference>
<keyword evidence="6 9" id="KW-0482">Metalloprotease</keyword>
<feature type="binding site" evidence="9">
    <location>
        <position position="207"/>
    </location>
    <ligand>
        <name>Zn(2+)</name>
        <dbReference type="ChEBI" id="CHEBI:29105"/>
        <note>catalytic</note>
    </ligand>
</feature>
<evidence type="ECO:0000259" key="10">
    <source>
        <dbReference type="PROSITE" id="PS00022"/>
    </source>
</evidence>
<dbReference type="GO" id="GO:0046872">
    <property type="term" value="F:metal ion binding"/>
    <property type="evidence" value="ECO:0007669"/>
    <property type="project" value="UniProtKB-KW"/>
</dbReference>
<organism evidence="11 12">
    <name type="scientific">Ichthyophthirius multifiliis</name>
    <name type="common">White spot disease agent</name>
    <name type="synonym">Ich</name>
    <dbReference type="NCBI Taxonomy" id="5932"/>
    <lineage>
        <taxon>Eukaryota</taxon>
        <taxon>Sar</taxon>
        <taxon>Alveolata</taxon>
        <taxon>Ciliophora</taxon>
        <taxon>Intramacronucleata</taxon>
        <taxon>Oligohymenophorea</taxon>
        <taxon>Hymenostomatida</taxon>
        <taxon>Ophryoglenina</taxon>
        <taxon>Ichthyophthirius</taxon>
    </lineage>
</organism>
<dbReference type="SUPFAM" id="SSF55486">
    <property type="entry name" value="Metalloproteases ('zincins'), catalytic domain"/>
    <property type="match status" value="1"/>
</dbReference>
<keyword evidence="4 11" id="KW-0378">Hydrolase</keyword>
<dbReference type="EMBL" id="GL983632">
    <property type="protein sequence ID" value="EGR32543.1"/>
    <property type="molecule type" value="Genomic_DNA"/>
</dbReference>